<dbReference type="AlphaFoldDB" id="A0A2S8SV77"/>
<dbReference type="EMBL" id="NIGF01000004">
    <property type="protein sequence ID" value="PQV64692.1"/>
    <property type="molecule type" value="Genomic_DNA"/>
</dbReference>
<dbReference type="Proteomes" id="UP000237684">
    <property type="component" value="Unassembled WGS sequence"/>
</dbReference>
<accession>A0A2S8SV77</accession>
<organism evidence="1 2">
    <name type="scientific">Abditibacterium utsteinense</name>
    <dbReference type="NCBI Taxonomy" id="1960156"/>
    <lineage>
        <taxon>Bacteria</taxon>
        <taxon>Pseudomonadati</taxon>
        <taxon>Abditibacteriota</taxon>
        <taxon>Abditibacteriia</taxon>
        <taxon>Abditibacteriales</taxon>
        <taxon>Abditibacteriaceae</taxon>
        <taxon>Abditibacterium</taxon>
    </lineage>
</organism>
<gene>
    <name evidence="1" type="ORF">B1R32_104189</name>
</gene>
<comment type="caution">
    <text evidence="1">The sequence shown here is derived from an EMBL/GenBank/DDBJ whole genome shotgun (WGS) entry which is preliminary data.</text>
</comment>
<evidence type="ECO:0000313" key="1">
    <source>
        <dbReference type="EMBL" id="PQV64692.1"/>
    </source>
</evidence>
<sequence>MKYLGIVLEACVLCLLPWSEKLNDAEAVSEESLSFQ</sequence>
<protein>
    <submittedName>
        <fullName evidence="1">Uncharacterized protein</fullName>
    </submittedName>
</protein>
<name>A0A2S8SV77_9BACT</name>
<proteinExistence type="predicted"/>
<keyword evidence="2" id="KW-1185">Reference proteome</keyword>
<dbReference type="InParanoid" id="A0A2S8SV77"/>
<reference evidence="1 2" key="1">
    <citation type="journal article" date="2018" name="Syst. Appl. Microbiol.">
        <title>Abditibacterium utsteinense sp. nov., the first cultivated member of candidate phylum FBP, isolated from ice-free Antarctic soil samples.</title>
        <authorList>
            <person name="Tahon G."/>
            <person name="Tytgat B."/>
            <person name="Lebbe L."/>
            <person name="Carlier A."/>
            <person name="Willems A."/>
        </authorList>
    </citation>
    <scope>NUCLEOTIDE SEQUENCE [LARGE SCALE GENOMIC DNA]</scope>
    <source>
        <strain evidence="1 2">LMG 29911</strain>
    </source>
</reference>
<evidence type="ECO:0000313" key="2">
    <source>
        <dbReference type="Proteomes" id="UP000237684"/>
    </source>
</evidence>